<dbReference type="PROSITE" id="PS50109">
    <property type="entry name" value="HIS_KIN"/>
    <property type="match status" value="1"/>
</dbReference>
<feature type="domain" description="PAS" evidence="20">
    <location>
        <begin position="369"/>
        <end position="439"/>
    </location>
</feature>
<protein>
    <recommendedName>
        <fullName evidence="4">histidine kinase</fullName>
        <ecNumber evidence="4">2.7.13.3</ecNumber>
    </recommendedName>
</protein>
<dbReference type="SUPFAM" id="SSF55874">
    <property type="entry name" value="ATPase domain of HSP90 chaperone/DNA topoisomerase II/histidine kinase"/>
    <property type="match status" value="1"/>
</dbReference>
<dbReference type="PROSITE" id="PS50110">
    <property type="entry name" value="RESPONSE_REGULATORY"/>
    <property type="match status" value="3"/>
</dbReference>
<evidence type="ECO:0000256" key="1">
    <source>
        <dbReference type="ARBA" id="ARBA00000085"/>
    </source>
</evidence>
<keyword evidence="11" id="KW-0067">ATP-binding</keyword>
<proteinExistence type="inferred from homology"/>
<dbReference type="Pfam" id="PF02518">
    <property type="entry name" value="HATPase_c"/>
    <property type="match status" value="1"/>
</dbReference>
<dbReference type="EC" id="2.7.13.3" evidence="4"/>
<dbReference type="InterPro" id="IPR005467">
    <property type="entry name" value="His_kinase_dom"/>
</dbReference>
<dbReference type="InterPro" id="IPR036097">
    <property type="entry name" value="HisK_dim/P_sf"/>
</dbReference>
<dbReference type="InterPro" id="IPR011006">
    <property type="entry name" value="CheY-like_superfamily"/>
</dbReference>
<evidence type="ECO:0000259" key="17">
    <source>
        <dbReference type="PROSITE" id="PS50046"/>
    </source>
</evidence>
<dbReference type="SMART" id="SM00388">
    <property type="entry name" value="HisKA"/>
    <property type="match status" value="1"/>
</dbReference>
<keyword evidence="10" id="KW-0418">Kinase</keyword>
<comment type="subcellular location">
    <subcellularLocation>
        <location evidence="2">Cell membrane</location>
        <topology evidence="2">Multi-pass membrane protein</topology>
    </subcellularLocation>
</comment>
<dbReference type="Gene3D" id="3.40.50.2300">
    <property type="match status" value="3"/>
</dbReference>
<evidence type="ECO:0000256" key="7">
    <source>
        <dbReference type="ARBA" id="ARBA00022679"/>
    </source>
</evidence>
<dbReference type="SMART" id="SM00448">
    <property type="entry name" value="REC"/>
    <property type="match status" value="3"/>
</dbReference>
<dbReference type="CDD" id="cd00156">
    <property type="entry name" value="REC"/>
    <property type="match status" value="2"/>
</dbReference>
<dbReference type="PANTHER" id="PTHR45339:SF1">
    <property type="entry name" value="HYBRID SIGNAL TRANSDUCTION HISTIDINE KINASE J"/>
    <property type="match status" value="1"/>
</dbReference>
<dbReference type="SMART" id="SM00387">
    <property type="entry name" value="HATPase_c"/>
    <property type="match status" value="1"/>
</dbReference>
<dbReference type="InterPro" id="IPR003661">
    <property type="entry name" value="HisK_dim/P_dom"/>
</dbReference>
<keyword evidence="24" id="KW-1185">Reference proteome</keyword>
<keyword evidence="7" id="KW-0808">Transferase</keyword>
<feature type="domain" description="PAC" evidence="21">
    <location>
        <begin position="443"/>
        <end position="495"/>
    </location>
</feature>
<feature type="modified residue" description="4-aspartylphosphate" evidence="16">
    <location>
        <position position="939"/>
    </location>
</feature>
<comment type="caution">
    <text evidence="23">The sequence shown here is derived from an EMBL/GenBank/DDBJ whole genome shotgun (WGS) entry which is preliminary data.</text>
</comment>
<dbReference type="InterPro" id="IPR036641">
    <property type="entry name" value="HPT_dom_sf"/>
</dbReference>
<dbReference type="InterPro" id="IPR000700">
    <property type="entry name" value="PAS-assoc_C"/>
</dbReference>
<evidence type="ECO:0000256" key="6">
    <source>
        <dbReference type="ARBA" id="ARBA00022553"/>
    </source>
</evidence>
<dbReference type="SUPFAM" id="SSF55785">
    <property type="entry name" value="PYP-like sensor domain (PAS domain)"/>
    <property type="match status" value="1"/>
</dbReference>
<reference evidence="23 24" key="1">
    <citation type="submission" date="2020-03" db="EMBL/GenBank/DDBJ databases">
        <title>Draft Genome Sequence of 2-Methylisoborneol Producing Pseudanabaena yagii Strain GIHE-NHR1 Isolated from North Han River in South Korea.</title>
        <authorList>
            <person name="Jeong J."/>
        </authorList>
    </citation>
    <scope>NUCLEOTIDE SEQUENCE [LARGE SCALE GENOMIC DNA]</scope>
    <source>
        <strain evidence="23 24">GIHE-NHR1</strain>
    </source>
</reference>
<dbReference type="SMART" id="SM00091">
    <property type="entry name" value="PAS"/>
    <property type="match status" value="1"/>
</dbReference>
<dbReference type="RefSeq" id="WP_169364893.1">
    <property type="nucleotide sequence ID" value="NZ_JAAVJL010000002.1"/>
</dbReference>
<dbReference type="CDD" id="cd00088">
    <property type="entry name" value="HPT"/>
    <property type="match status" value="1"/>
</dbReference>
<dbReference type="SMART" id="SM00086">
    <property type="entry name" value="PAC"/>
    <property type="match status" value="1"/>
</dbReference>
<dbReference type="SUPFAM" id="SSF52172">
    <property type="entry name" value="CheY-like"/>
    <property type="match status" value="3"/>
</dbReference>
<evidence type="ECO:0000256" key="12">
    <source>
        <dbReference type="ARBA" id="ARBA00022989"/>
    </source>
</evidence>
<evidence type="ECO:0000256" key="3">
    <source>
        <dbReference type="ARBA" id="ARBA00006402"/>
    </source>
</evidence>
<dbReference type="CDD" id="cd00082">
    <property type="entry name" value="HisKA"/>
    <property type="match status" value="1"/>
</dbReference>
<feature type="domain" description="Response regulatory" evidence="19">
    <location>
        <begin position="22"/>
        <end position="141"/>
    </location>
</feature>
<feature type="domain" description="Response regulatory" evidence="19">
    <location>
        <begin position="751"/>
        <end position="862"/>
    </location>
</feature>
<dbReference type="Pfam" id="PF01590">
    <property type="entry name" value="GAF"/>
    <property type="match status" value="1"/>
</dbReference>
<organism evidence="23 24">
    <name type="scientific">Pseudanabaena yagii GIHE-NHR1</name>
    <dbReference type="NCBI Taxonomy" id="2722753"/>
    <lineage>
        <taxon>Bacteria</taxon>
        <taxon>Bacillati</taxon>
        <taxon>Cyanobacteriota</taxon>
        <taxon>Cyanophyceae</taxon>
        <taxon>Pseudanabaenales</taxon>
        <taxon>Pseudanabaenaceae</taxon>
        <taxon>Pseudanabaena</taxon>
        <taxon>Pseudanabaena yagii</taxon>
    </lineage>
</organism>
<evidence type="ECO:0000256" key="8">
    <source>
        <dbReference type="ARBA" id="ARBA00022692"/>
    </source>
</evidence>
<dbReference type="PROSITE" id="PS50112">
    <property type="entry name" value="PAS"/>
    <property type="match status" value="1"/>
</dbReference>
<keyword evidence="5" id="KW-1003">Cell membrane</keyword>
<dbReference type="Gene3D" id="1.10.287.130">
    <property type="match status" value="1"/>
</dbReference>
<dbReference type="Gene3D" id="1.20.120.160">
    <property type="entry name" value="HPT domain"/>
    <property type="match status" value="1"/>
</dbReference>
<evidence type="ECO:0000259" key="18">
    <source>
        <dbReference type="PROSITE" id="PS50109"/>
    </source>
</evidence>
<dbReference type="SMART" id="SM00065">
    <property type="entry name" value="GAF"/>
    <property type="match status" value="1"/>
</dbReference>
<dbReference type="EMBL" id="JAAVJL010000002">
    <property type="protein sequence ID" value="NMF59926.1"/>
    <property type="molecule type" value="Genomic_DNA"/>
</dbReference>
<sequence length="1194" mass="133727">MSNSSNSQIPYTYSQPLNSRITVLIVEDSESHLTIYRRYLQSDITINYQILEARSLEEAINIWRSHLIDLVILDFRLPDGNGLNFLEVIGEGATDPKLPVIIVTLYKDGIAAANAIKLGAADYLIKDEINFASFCRSIHSLLERFTLLRKLQRSQQQETLISTIALHVRQFLDLNKIYETIVQDVKSFLNADRTVIYKFNPDMSGNIVAEAVDQPWVASLHSNIVDSCFRDNLGGEYRQGKIFVANDIYHANLSNCHIQLLEKFQVRANLVVPILLPQVSNHLNGSTTANQLTNSQSLWGLLIVHQCSQIRNWEELDLRLLQQLSVQLAIAIHQAELYQNLQQLNSSLEEKIQQRTAELLDREQKLRQSEDLLKTSFDNAPVGMATLSLEGKFLTVNQEICKIYGYSANELLQKYAFEITHPDYVHLTLSCLNRLLSGESTNDSIEKQYLHKNGTAIDAVSHVSLVNGIDNKPIQFVVSVEDVTERKQNEAKLSAAKVAEAANKAKSEFLAAMSHEIRTPMNAVIGMTGLLSNTPLSEQQQQFVSVIRQGGEVLLSVINKILDFSQIESGEIEIEENTFDLHCLIEEILELMASSAEEKSLELSLLIDIDVPQSIISDATCLRQILVNLIGNAIKFTDNGEVAITVTATLLDQATNTYQLNFTVRDTGIGIAPEAIARLFKPFSQADSSITRQYGGTGLGLAISKELCHLMGGDIQVESEVGQGATFRFSICARAINTEPLAIAPALKHKQILVIHTNRTVQQIILTYGQLWGMVVHSAYSEVEALKYLELSDFDAIVIDQNLQSINVLDLASNIHDIFSSLPIILLSSVVNNHAGSSNLFSDYLTKPITRSKLYNSFLNLFTEDNSQKIIQPYQDLTVTNHFADNYPLRTLIVEDNSINQQILLLMLERLGYQCDAVANGLEAVHALERHSYDLVFMDIQMPTMDGLTACRNIRQLCDRNPWIVGLSANAFRESRDIALAAGMNDYLTKPLKIEDLVITLQRVAERLQIKTNFNAPTLDLMKLRSPSQEYTNKLSSQYIDHITQLPETLLNQYQPKQKDESLNHQVSAQLLSSIDGLDIINPISLDILEQCVGKSHTSEIINSYLAESARAITSMQQAFQQLDFSTISFENHSLKGGCGTLGADRMMAICKELSSLCKSSDHTSKLKIIELAIQQLEIEYNKVYQFFHEDNSN</sequence>
<dbReference type="InterPro" id="IPR001789">
    <property type="entry name" value="Sig_transdc_resp-reg_receiver"/>
</dbReference>
<keyword evidence="14" id="KW-0472">Membrane</keyword>
<feature type="domain" description="Response regulatory" evidence="19">
    <location>
        <begin position="890"/>
        <end position="1005"/>
    </location>
</feature>
<dbReference type="SUPFAM" id="SSF47384">
    <property type="entry name" value="Homodimeric domain of signal transducing histidine kinase"/>
    <property type="match status" value="1"/>
</dbReference>
<evidence type="ECO:0000256" key="14">
    <source>
        <dbReference type="ARBA" id="ARBA00023136"/>
    </source>
</evidence>
<dbReference type="InterPro" id="IPR003594">
    <property type="entry name" value="HATPase_dom"/>
</dbReference>
<dbReference type="Pfam" id="PF01627">
    <property type="entry name" value="Hpt"/>
    <property type="match status" value="1"/>
</dbReference>
<evidence type="ECO:0000259" key="20">
    <source>
        <dbReference type="PROSITE" id="PS50112"/>
    </source>
</evidence>
<feature type="modified residue" description="Phosphohistidine" evidence="15">
    <location>
        <position position="1133"/>
    </location>
</feature>
<name>A0ABX1LX40_9CYAN</name>
<dbReference type="CDD" id="cd17546">
    <property type="entry name" value="REC_hyHK_CKI1_RcsC-like"/>
    <property type="match status" value="1"/>
</dbReference>
<dbReference type="Gene3D" id="3.30.450.20">
    <property type="entry name" value="PAS domain"/>
    <property type="match status" value="1"/>
</dbReference>
<evidence type="ECO:0000256" key="16">
    <source>
        <dbReference type="PROSITE-ProRule" id="PRU00169"/>
    </source>
</evidence>
<dbReference type="InterPro" id="IPR035965">
    <property type="entry name" value="PAS-like_dom_sf"/>
</dbReference>
<dbReference type="NCBIfam" id="TIGR00229">
    <property type="entry name" value="sensory_box"/>
    <property type="match status" value="1"/>
</dbReference>
<evidence type="ECO:0000256" key="2">
    <source>
        <dbReference type="ARBA" id="ARBA00004651"/>
    </source>
</evidence>
<evidence type="ECO:0000259" key="22">
    <source>
        <dbReference type="PROSITE" id="PS50894"/>
    </source>
</evidence>
<dbReference type="InterPro" id="IPR000014">
    <property type="entry name" value="PAS"/>
</dbReference>
<keyword evidence="9" id="KW-0547">Nucleotide-binding</keyword>
<dbReference type="InterPro" id="IPR029016">
    <property type="entry name" value="GAF-like_dom_sf"/>
</dbReference>
<feature type="modified residue" description="4-aspartylphosphate" evidence="16">
    <location>
        <position position="74"/>
    </location>
</feature>
<dbReference type="SUPFAM" id="SSF55781">
    <property type="entry name" value="GAF domain-like"/>
    <property type="match status" value="1"/>
</dbReference>
<dbReference type="PROSITE" id="PS50046">
    <property type="entry name" value="PHYTOCHROME_2"/>
    <property type="match status" value="1"/>
</dbReference>
<evidence type="ECO:0000313" key="24">
    <source>
        <dbReference type="Proteomes" id="UP000738376"/>
    </source>
</evidence>
<dbReference type="PROSITE" id="PS50113">
    <property type="entry name" value="PAC"/>
    <property type="match status" value="1"/>
</dbReference>
<evidence type="ECO:0000259" key="21">
    <source>
        <dbReference type="PROSITE" id="PS50113"/>
    </source>
</evidence>
<keyword evidence="8" id="KW-0812">Transmembrane</keyword>
<feature type="domain" description="Phytochrome chromophore attachment site" evidence="17">
    <location>
        <begin position="173"/>
        <end position="327"/>
    </location>
</feature>
<dbReference type="InterPro" id="IPR003018">
    <property type="entry name" value="GAF"/>
</dbReference>
<dbReference type="Gene3D" id="3.30.565.10">
    <property type="entry name" value="Histidine kinase-like ATPase, C-terminal domain"/>
    <property type="match status" value="1"/>
</dbReference>
<evidence type="ECO:0000256" key="4">
    <source>
        <dbReference type="ARBA" id="ARBA00012438"/>
    </source>
</evidence>
<dbReference type="Pfam" id="PF00512">
    <property type="entry name" value="HisKA"/>
    <property type="match status" value="1"/>
</dbReference>
<dbReference type="Pfam" id="PF08447">
    <property type="entry name" value="PAS_3"/>
    <property type="match status" value="1"/>
</dbReference>
<dbReference type="InterPro" id="IPR001610">
    <property type="entry name" value="PAC"/>
</dbReference>
<dbReference type="InterPro" id="IPR008207">
    <property type="entry name" value="Sig_transdc_His_kin_Hpt_dom"/>
</dbReference>
<comment type="similarity">
    <text evidence="3">In the N-terminal section; belongs to the phytochrome family.</text>
</comment>
<evidence type="ECO:0000256" key="11">
    <source>
        <dbReference type="ARBA" id="ARBA00022840"/>
    </source>
</evidence>
<dbReference type="PRINTS" id="PR00344">
    <property type="entry name" value="BCTRLSENSOR"/>
</dbReference>
<dbReference type="InterPro" id="IPR004358">
    <property type="entry name" value="Sig_transdc_His_kin-like_C"/>
</dbReference>
<comment type="catalytic activity">
    <reaction evidence="1">
        <text>ATP + protein L-histidine = ADP + protein N-phospho-L-histidine.</text>
        <dbReference type="EC" id="2.7.13.3"/>
    </reaction>
</comment>
<gene>
    <name evidence="23" type="ORF">HC246_18345</name>
</gene>
<evidence type="ECO:0000256" key="5">
    <source>
        <dbReference type="ARBA" id="ARBA00022475"/>
    </source>
</evidence>
<dbReference type="Proteomes" id="UP000738376">
    <property type="component" value="Unassembled WGS sequence"/>
</dbReference>
<dbReference type="InterPro" id="IPR013655">
    <property type="entry name" value="PAS_fold_3"/>
</dbReference>
<evidence type="ECO:0000256" key="10">
    <source>
        <dbReference type="ARBA" id="ARBA00022777"/>
    </source>
</evidence>
<evidence type="ECO:0000259" key="19">
    <source>
        <dbReference type="PROSITE" id="PS50110"/>
    </source>
</evidence>
<feature type="domain" description="HPt" evidence="22">
    <location>
        <begin position="1094"/>
        <end position="1194"/>
    </location>
</feature>
<dbReference type="PROSITE" id="PS50894">
    <property type="entry name" value="HPT"/>
    <property type="match status" value="1"/>
</dbReference>
<keyword evidence="12" id="KW-1133">Transmembrane helix</keyword>
<accession>A0ABX1LX40</accession>
<dbReference type="CDD" id="cd16922">
    <property type="entry name" value="HATPase_EvgS-ArcB-TorS-like"/>
    <property type="match status" value="1"/>
</dbReference>
<dbReference type="PANTHER" id="PTHR45339">
    <property type="entry name" value="HYBRID SIGNAL TRANSDUCTION HISTIDINE KINASE J"/>
    <property type="match status" value="1"/>
</dbReference>
<dbReference type="InterPro" id="IPR016132">
    <property type="entry name" value="Phyto_chromo_attachment"/>
</dbReference>
<evidence type="ECO:0000313" key="23">
    <source>
        <dbReference type="EMBL" id="NMF59926.1"/>
    </source>
</evidence>
<dbReference type="Pfam" id="PF00072">
    <property type="entry name" value="Response_reg"/>
    <property type="match status" value="3"/>
</dbReference>
<evidence type="ECO:0000256" key="15">
    <source>
        <dbReference type="PROSITE-ProRule" id="PRU00110"/>
    </source>
</evidence>
<dbReference type="Gene3D" id="3.30.450.40">
    <property type="match status" value="1"/>
</dbReference>
<feature type="modified residue" description="4-aspartylphosphate" evidence="16">
    <location>
        <position position="800"/>
    </location>
</feature>
<keyword evidence="6 16" id="KW-0597">Phosphoprotein</keyword>
<dbReference type="CDD" id="cd00130">
    <property type="entry name" value="PAS"/>
    <property type="match status" value="1"/>
</dbReference>
<feature type="domain" description="Histidine kinase" evidence="18">
    <location>
        <begin position="512"/>
        <end position="735"/>
    </location>
</feature>
<dbReference type="SUPFAM" id="SSF47226">
    <property type="entry name" value="Histidine-containing phosphotransfer domain, HPT domain"/>
    <property type="match status" value="1"/>
</dbReference>
<dbReference type="InterPro" id="IPR036890">
    <property type="entry name" value="HATPase_C_sf"/>
</dbReference>
<keyword evidence="13" id="KW-0902">Two-component regulatory system</keyword>
<evidence type="ECO:0000256" key="9">
    <source>
        <dbReference type="ARBA" id="ARBA00022741"/>
    </source>
</evidence>
<evidence type="ECO:0000256" key="13">
    <source>
        <dbReference type="ARBA" id="ARBA00023012"/>
    </source>
</evidence>